<dbReference type="eggNOG" id="ENOG502QVRQ">
    <property type="taxonomic scope" value="Eukaryota"/>
</dbReference>
<keyword evidence="4" id="KW-1185">Reference proteome</keyword>
<dbReference type="HOGENOM" id="CLU_014967_2_1_1"/>
<dbReference type="Proteomes" id="UP000026915">
    <property type="component" value="Chromosome 6"/>
</dbReference>
<feature type="region of interest" description="Disordered" evidence="1">
    <location>
        <begin position="590"/>
        <end position="669"/>
    </location>
</feature>
<feature type="domain" description="BAH" evidence="2">
    <location>
        <begin position="163"/>
        <end position="282"/>
    </location>
</feature>
<dbReference type="CDD" id="cd20405">
    <property type="entry name" value="Tudor_Agenet_AtDUF_rpt1_3"/>
    <property type="match status" value="1"/>
</dbReference>
<evidence type="ECO:0000256" key="1">
    <source>
        <dbReference type="SAM" id="MobiDB-lite"/>
    </source>
</evidence>
<dbReference type="PANTHER" id="PTHR31917:SF3">
    <property type="entry name" value="BROMO ADJACENT-LIKE DOMAIN PROTEIN"/>
    <property type="match status" value="1"/>
</dbReference>
<reference evidence="3 4" key="1">
    <citation type="journal article" date="2013" name="Genome Biol.">
        <title>The genome sequence of the most widely cultivated cacao type and its use to identify candidate genes regulating pod color.</title>
        <authorList>
            <person name="Motamayor J.C."/>
            <person name="Mockaitis K."/>
            <person name="Schmutz J."/>
            <person name="Haiminen N."/>
            <person name="Iii D.L."/>
            <person name="Cornejo O."/>
            <person name="Findley S.D."/>
            <person name="Zheng P."/>
            <person name="Utro F."/>
            <person name="Royaert S."/>
            <person name="Saski C."/>
            <person name="Jenkins J."/>
            <person name="Podicheti R."/>
            <person name="Zhao M."/>
            <person name="Scheffler B.E."/>
            <person name="Stack J.C."/>
            <person name="Feltus F.A."/>
            <person name="Mustiga G.M."/>
            <person name="Amores F."/>
            <person name="Phillips W."/>
            <person name="Marelli J.P."/>
            <person name="May G.D."/>
            <person name="Shapiro H."/>
            <person name="Ma J."/>
            <person name="Bustamante C.D."/>
            <person name="Schnell R.J."/>
            <person name="Main D."/>
            <person name="Gilbert D."/>
            <person name="Parida L."/>
            <person name="Kuhn D.N."/>
        </authorList>
    </citation>
    <scope>NUCLEOTIDE SEQUENCE [LARGE SCALE GENOMIC DNA]</scope>
    <source>
        <strain evidence="4">cv. Matina 1-6</strain>
    </source>
</reference>
<dbReference type="EMBL" id="CM001884">
    <property type="protein sequence ID" value="EOY28949.1"/>
    <property type="molecule type" value="Genomic_DNA"/>
</dbReference>
<proteinExistence type="predicted"/>
<dbReference type="Pfam" id="PF05641">
    <property type="entry name" value="Agenet"/>
    <property type="match status" value="1"/>
</dbReference>
<protein>
    <submittedName>
        <fullName evidence="3">Agenet domain-containing protein / bromo-adjacent domain-containing protein, putative isoform 1</fullName>
    </submittedName>
</protein>
<dbReference type="PANTHER" id="PTHR31917">
    <property type="entry name" value="AGENET DOMAIN-CONTAINING PROTEIN-RELATED"/>
    <property type="match status" value="1"/>
</dbReference>
<dbReference type="Gramene" id="EOY28949">
    <property type="protein sequence ID" value="EOY28949"/>
    <property type="gene ID" value="TCM_030410"/>
</dbReference>
<dbReference type="InterPro" id="IPR008395">
    <property type="entry name" value="Agenet-like_dom"/>
</dbReference>
<dbReference type="PROSITE" id="PS51038">
    <property type="entry name" value="BAH"/>
    <property type="match status" value="1"/>
</dbReference>
<evidence type="ECO:0000313" key="3">
    <source>
        <dbReference type="EMBL" id="EOY28949.1"/>
    </source>
</evidence>
<dbReference type="SMART" id="SM00439">
    <property type="entry name" value="BAH"/>
    <property type="match status" value="1"/>
</dbReference>
<gene>
    <name evidence="3" type="ORF">TCM_030410</name>
</gene>
<evidence type="ECO:0000259" key="2">
    <source>
        <dbReference type="PROSITE" id="PS51038"/>
    </source>
</evidence>
<feature type="compositionally biased region" description="Basic and acidic residues" evidence="1">
    <location>
        <begin position="613"/>
        <end position="626"/>
    </location>
</feature>
<evidence type="ECO:0000313" key="4">
    <source>
        <dbReference type="Proteomes" id="UP000026915"/>
    </source>
</evidence>
<dbReference type="InParanoid" id="A0A061GP88"/>
<accession>A0A061GP88</accession>
<dbReference type="GO" id="GO:0003682">
    <property type="term" value="F:chromatin binding"/>
    <property type="evidence" value="ECO:0007669"/>
    <property type="project" value="InterPro"/>
</dbReference>
<dbReference type="SMART" id="SM00743">
    <property type="entry name" value="Agenet"/>
    <property type="match status" value="2"/>
</dbReference>
<dbReference type="CDD" id="cd04721">
    <property type="entry name" value="BAH_plant_1"/>
    <property type="match status" value="1"/>
</dbReference>
<dbReference type="OMA" id="MMYVVPD"/>
<dbReference type="InterPro" id="IPR043151">
    <property type="entry name" value="BAH_sf"/>
</dbReference>
<dbReference type="InterPro" id="IPR014002">
    <property type="entry name" value="Agenet_dom_plant"/>
</dbReference>
<organism evidence="3 4">
    <name type="scientific">Theobroma cacao</name>
    <name type="common">Cacao</name>
    <name type="synonym">Cocoa</name>
    <dbReference type="NCBI Taxonomy" id="3641"/>
    <lineage>
        <taxon>Eukaryota</taxon>
        <taxon>Viridiplantae</taxon>
        <taxon>Streptophyta</taxon>
        <taxon>Embryophyta</taxon>
        <taxon>Tracheophyta</taxon>
        <taxon>Spermatophyta</taxon>
        <taxon>Magnoliopsida</taxon>
        <taxon>eudicotyledons</taxon>
        <taxon>Gunneridae</taxon>
        <taxon>Pentapetalae</taxon>
        <taxon>rosids</taxon>
        <taxon>malvids</taxon>
        <taxon>Malvales</taxon>
        <taxon>Malvaceae</taxon>
        <taxon>Byttnerioideae</taxon>
        <taxon>Theobroma</taxon>
    </lineage>
</organism>
<name>A0A061GP88_THECC</name>
<dbReference type="AlphaFoldDB" id="A0A061GP88"/>
<dbReference type="Pfam" id="PF01426">
    <property type="entry name" value="BAH"/>
    <property type="match status" value="1"/>
</dbReference>
<feature type="compositionally biased region" description="Basic and acidic residues" evidence="1">
    <location>
        <begin position="660"/>
        <end position="669"/>
    </location>
</feature>
<sequence length="669" mass="75311">MSENNYSFVGWEEHIICQERGNRVVHFYLKEASGPLVLAVVGTERSIRHMMYVVSGEFLQAYGSHGFINASSKWRARREVVEWLQSLVSMNRPLPDLQMDDSIKGFGSFEVSMTGPLGCRTCLPHHMVGRKLKAQNSDIEWSGIAWICAKQLKHYSSFCRNGTTIAVHCFVFVMAEEENHYLGYLEDMYEDKKGQKKVKVRWFHHNREVKGVIPQLNPHPREVFITPNVQVISAECVDGLATVLTPIHYEKCVAVVPQTSQLAVHMCFRQLKNNKVKPFTLTKLRGYSNQAILSSLDGPVVPKQTGKNRNSHEEDKKALTFDDSLRVTAKRNRSCEGQAGLESGSGGRNSVAVPAYEFMRCEPTYPKLKLRFSRKTMGIVSQPRHPLSFKVDEKIELLSHDSGIRGCWFRCKVLKSSQKHLKVQYDDVQDADGSGNLEEWIPASRVAAPDKLGMRCPGRLTIRPCPPKDTTTAFKIEIGAAVDLWWSDGWWEGVTTRIGICGDDDLQVYLPGEDKFLTVQRENSRISKDWVDNRWVDINGRPDILSYLSSNISPSMKPSTCSAMVEASRCGSIASMEHKALTTSKLEAVKEDEQELPWPATCDDPEDMNAMSLEKRPHDNDKDGSKESGGAAYVEGKEDSDNEGNGGNKSESFLEEEFESANKRCRTVE</sequence>
<dbReference type="Gene3D" id="2.30.30.490">
    <property type="match status" value="1"/>
</dbReference>
<dbReference type="STRING" id="3641.A0A061GP88"/>
<dbReference type="InterPro" id="IPR001025">
    <property type="entry name" value="BAH_dom"/>
</dbReference>